<name>A0A1F6DJ33_9BACT</name>
<dbReference type="InterPro" id="IPR003730">
    <property type="entry name" value="Cu_polyphenol_OxRdtase"/>
</dbReference>
<evidence type="ECO:0000256" key="6">
    <source>
        <dbReference type="ARBA" id="ARBA00022833"/>
    </source>
</evidence>
<comment type="similarity">
    <text evidence="2">Belongs to the purine nucleoside phosphorylase YfiH/LACC1 family.</text>
</comment>
<dbReference type="STRING" id="1798495.A3C19_01505"/>
<dbReference type="CDD" id="cd16833">
    <property type="entry name" value="YfiH"/>
    <property type="match status" value="1"/>
</dbReference>
<dbReference type="PANTHER" id="PTHR30616">
    <property type="entry name" value="UNCHARACTERIZED PROTEIN YFIH"/>
    <property type="match status" value="1"/>
</dbReference>
<organism evidence="10 11">
    <name type="scientific">Candidatus Kaiserbacteria bacterium RIFCSPHIGHO2_02_FULL_54_22</name>
    <dbReference type="NCBI Taxonomy" id="1798495"/>
    <lineage>
        <taxon>Bacteria</taxon>
        <taxon>Candidatus Kaiseribacteriota</taxon>
    </lineage>
</organism>
<accession>A0A1F6DJ33</accession>
<gene>
    <name evidence="10" type="ORF">A3C19_01505</name>
</gene>
<comment type="catalytic activity">
    <reaction evidence="8">
        <text>adenosine + phosphate = alpha-D-ribose 1-phosphate + adenine</text>
        <dbReference type="Rhea" id="RHEA:27642"/>
        <dbReference type="ChEBI" id="CHEBI:16335"/>
        <dbReference type="ChEBI" id="CHEBI:16708"/>
        <dbReference type="ChEBI" id="CHEBI:43474"/>
        <dbReference type="ChEBI" id="CHEBI:57720"/>
        <dbReference type="EC" id="2.4.2.1"/>
    </reaction>
    <physiologicalReaction direction="left-to-right" evidence="8">
        <dbReference type="Rhea" id="RHEA:27643"/>
    </physiologicalReaction>
</comment>
<keyword evidence="3" id="KW-0808">Transferase</keyword>
<evidence type="ECO:0000313" key="10">
    <source>
        <dbReference type="EMBL" id="OGG61411.1"/>
    </source>
</evidence>
<sequence length="200" mass="22425">MTKENDVNIGGMHVELFMPGENVAGNTVVIPELPHGSNIVNIVSGTEDLSDCDALMTRNHNLSLGIKTADCAPVCFSDGEKIGIAHIGWRGLCLGLIGKMLNEFEATSLSVYVAPFLHSFTIQKDFCYEQITQKFGERFITHQFGELIFRFKDAITSLLPPQTVYDSRNTASDPSFPSYRRNKTDKRFITVVRFQKLWKS</sequence>
<comment type="catalytic activity">
    <reaction evidence="9">
        <text>S-methyl-5'-thioadenosine + phosphate = 5-(methylsulfanyl)-alpha-D-ribose 1-phosphate + adenine</text>
        <dbReference type="Rhea" id="RHEA:11852"/>
        <dbReference type="ChEBI" id="CHEBI:16708"/>
        <dbReference type="ChEBI" id="CHEBI:17509"/>
        <dbReference type="ChEBI" id="CHEBI:43474"/>
        <dbReference type="ChEBI" id="CHEBI:58533"/>
        <dbReference type="EC" id="2.4.2.28"/>
    </reaction>
    <physiologicalReaction direction="left-to-right" evidence="9">
        <dbReference type="Rhea" id="RHEA:11853"/>
    </physiologicalReaction>
</comment>
<evidence type="ECO:0000256" key="5">
    <source>
        <dbReference type="ARBA" id="ARBA00022801"/>
    </source>
</evidence>
<evidence type="ECO:0000256" key="9">
    <source>
        <dbReference type="ARBA" id="ARBA00049893"/>
    </source>
</evidence>
<comment type="caution">
    <text evidence="10">The sequence shown here is derived from an EMBL/GenBank/DDBJ whole genome shotgun (WGS) entry which is preliminary data.</text>
</comment>
<evidence type="ECO:0000256" key="1">
    <source>
        <dbReference type="ARBA" id="ARBA00000553"/>
    </source>
</evidence>
<dbReference type="Pfam" id="PF02578">
    <property type="entry name" value="Cu-oxidase_4"/>
    <property type="match status" value="1"/>
</dbReference>
<dbReference type="PANTHER" id="PTHR30616:SF2">
    <property type="entry name" value="PURINE NUCLEOSIDE PHOSPHORYLASE LACC1"/>
    <property type="match status" value="1"/>
</dbReference>
<reference evidence="10 11" key="1">
    <citation type="journal article" date="2016" name="Nat. Commun.">
        <title>Thousands of microbial genomes shed light on interconnected biogeochemical processes in an aquifer system.</title>
        <authorList>
            <person name="Anantharaman K."/>
            <person name="Brown C.T."/>
            <person name="Hug L.A."/>
            <person name="Sharon I."/>
            <person name="Castelle C.J."/>
            <person name="Probst A.J."/>
            <person name="Thomas B.C."/>
            <person name="Singh A."/>
            <person name="Wilkins M.J."/>
            <person name="Karaoz U."/>
            <person name="Brodie E.L."/>
            <person name="Williams K.H."/>
            <person name="Hubbard S.S."/>
            <person name="Banfield J.F."/>
        </authorList>
    </citation>
    <scope>NUCLEOTIDE SEQUENCE [LARGE SCALE GENOMIC DNA]</scope>
</reference>
<evidence type="ECO:0008006" key="12">
    <source>
        <dbReference type="Google" id="ProtNLM"/>
    </source>
</evidence>
<comment type="catalytic activity">
    <reaction evidence="1">
        <text>inosine + phosphate = alpha-D-ribose 1-phosphate + hypoxanthine</text>
        <dbReference type="Rhea" id="RHEA:27646"/>
        <dbReference type="ChEBI" id="CHEBI:17368"/>
        <dbReference type="ChEBI" id="CHEBI:17596"/>
        <dbReference type="ChEBI" id="CHEBI:43474"/>
        <dbReference type="ChEBI" id="CHEBI:57720"/>
        <dbReference type="EC" id="2.4.2.1"/>
    </reaction>
    <physiologicalReaction direction="left-to-right" evidence="1">
        <dbReference type="Rhea" id="RHEA:27647"/>
    </physiologicalReaction>
</comment>
<evidence type="ECO:0000313" key="11">
    <source>
        <dbReference type="Proteomes" id="UP000178532"/>
    </source>
</evidence>
<evidence type="ECO:0000256" key="7">
    <source>
        <dbReference type="ARBA" id="ARBA00047989"/>
    </source>
</evidence>
<evidence type="ECO:0000256" key="8">
    <source>
        <dbReference type="ARBA" id="ARBA00048968"/>
    </source>
</evidence>
<comment type="catalytic activity">
    <reaction evidence="7">
        <text>adenosine + H2O + H(+) = inosine + NH4(+)</text>
        <dbReference type="Rhea" id="RHEA:24408"/>
        <dbReference type="ChEBI" id="CHEBI:15377"/>
        <dbReference type="ChEBI" id="CHEBI:15378"/>
        <dbReference type="ChEBI" id="CHEBI:16335"/>
        <dbReference type="ChEBI" id="CHEBI:17596"/>
        <dbReference type="ChEBI" id="CHEBI:28938"/>
        <dbReference type="EC" id="3.5.4.4"/>
    </reaction>
    <physiologicalReaction direction="left-to-right" evidence="7">
        <dbReference type="Rhea" id="RHEA:24409"/>
    </physiologicalReaction>
</comment>
<protein>
    <recommendedName>
        <fullName evidence="12">Laccase</fullName>
    </recommendedName>
</protein>
<dbReference type="SUPFAM" id="SSF64438">
    <property type="entry name" value="CNF1/YfiH-like putative cysteine hydrolases"/>
    <property type="match status" value="1"/>
</dbReference>
<proteinExistence type="inferred from homology"/>
<keyword evidence="6" id="KW-0862">Zinc</keyword>
<evidence type="ECO:0000256" key="3">
    <source>
        <dbReference type="ARBA" id="ARBA00022679"/>
    </source>
</evidence>
<evidence type="ECO:0000256" key="2">
    <source>
        <dbReference type="ARBA" id="ARBA00007353"/>
    </source>
</evidence>
<dbReference type="InterPro" id="IPR011324">
    <property type="entry name" value="Cytotoxic_necrot_fac-like_cat"/>
</dbReference>
<dbReference type="EMBL" id="MFLI01000020">
    <property type="protein sequence ID" value="OGG61411.1"/>
    <property type="molecule type" value="Genomic_DNA"/>
</dbReference>
<dbReference type="AlphaFoldDB" id="A0A1F6DJ33"/>
<dbReference type="GO" id="GO:0016787">
    <property type="term" value="F:hydrolase activity"/>
    <property type="evidence" value="ECO:0007669"/>
    <property type="project" value="UniProtKB-KW"/>
</dbReference>
<dbReference type="GO" id="GO:0017061">
    <property type="term" value="F:S-methyl-5-thioadenosine phosphorylase activity"/>
    <property type="evidence" value="ECO:0007669"/>
    <property type="project" value="UniProtKB-EC"/>
</dbReference>
<evidence type="ECO:0000256" key="4">
    <source>
        <dbReference type="ARBA" id="ARBA00022723"/>
    </source>
</evidence>
<dbReference type="GO" id="GO:0005507">
    <property type="term" value="F:copper ion binding"/>
    <property type="evidence" value="ECO:0007669"/>
    <property type="project" value="TreeGrafter"/>
</dbReference>
<dbReference type="InterPro" id="IPR038371">
    <property type="entry name" value="Cu_polyphenol_OxRdtase_sf"/>
</dbReference>
<dbReference type="Gene3D" id="3.60.140.10">
    <property type="entry name" value="CNF1/YfiH-like putative cysteine hydrolases"/>
    <property type="match status" value="1"/>
</dbReference>
<keyword evidence="5" id="KW-0378">Hydrolase</keyword>
<keyword evidence="4" id="KW-0479">Metal-binding</keyword>
<dbReference type="Proteomes" id="UP000178532">
    <property type="component" value="Unassembled WGS sequence"/>
</dbReference>